<evidence type="ECO:0000256" key="9">
    <source>
        <dbReference type="ARBA" id="ARBA00023201"/>
    </source>
</evidence>
<dbReference type="GO" id="GO:0098719">
    <property type="term" value="P:sodium ion import across plasma membrane"/>
    <property type="evidence" value="ECO:0007669"/>
    <property type="project" value="TreeGrafter"/>
</dbReference>
<dbReference type="AlphaFoldDB" id="A0A915KZL4"/>
<evidence type="ECO:0000256" key="10">
    <source>
        <dbReference type="SAM" id="Phobius"/>
    </source>
</evidence>
<keyword evidence="12" id="KW-1185">Reference proteome</keyword>
<evidence type="ECO:0000256" key="3">
    <source>
        <dbReference type="ARBA" id="ARBA00022475"/>
    </source>
</evidence>
<dbReference type="Gene3D" id="6.10.140.1330">
    <property type="match status" value="1"/>
</dbReference>
<dbReference type="Pfam" id="PF00999">
    <property type="entry name" value="Na_H_Exchanger"/>
    <property type="match status" value="1"/>
</dbReference>
<evidence type="ECO:0000256" key="1">
    <source>
        <dbReference type="ARBA" id="ARBA00004651"/>
    </source>
</evidence>
<evidence type="ECO:0000256" key="6">
    <source>
        <dbReference type="ARBA" id="ARBA00023053"/>
    </source>
</evidence>
<reference evidence="13" key="1">
    <citation type="submission" date="2022-11" db="UniProtKB">
        <authorList>
            <consortium name="WormBaseParasite"/>
        </authorList>
    </citation>
    <scope>IDENTIFICATION</scope>
</reference>
<keyword evidence="8 10" id="KW-0472">Membrane</keyword>
<keyword evidence="7" id="KW-0406">Ion transport</keyword>
<dbReference type="Proteomes" id="UP000887565">
    <property type="component" value="Unplaced"/>
</dbReference>
<dbReference type="InterPro" id="IPR006153">
    <property type="entry name" value="Cation/H_exchanger_TM"/>
</dbReference>
<evidence type="ECO:0000256" key="7">
    <source>
        <dbReference type="ARBA" id="ARBA00023065"/>
    </source>
</evidence>
<dbReference type="GO" id="GO:0005886">
    <property type="term" value="C:plasma membrane"/>
    <property type="evidence" value="ECO:0007669"/>
    <property type="project" value="UniProtKB-SubCell"/>
</dbReference>
<accession>A0A915KZL4</accession>
<keyword evidence="4 10" id="KW-0812">Transmembrane</keyword>
<dbReference type="GO" id="GO:0015385">
    <property type="term" value="F:sodium:proton antiporter activity"/>
    <property type="evidence" value="ECO:0007669"/>
    <property type="project" value="InterPro"/>
</dbReference>
<feature type="domain" description="Cation/H+ exchanger transmembrane" evidence="11">
    <location>
        <begin position="4"/>
        <end position="143"/>
    </location>
</feature>
<keyword evidence="2" id="KW-0813">Transport</keyword>
<dbReference type="GO" id="GO:0015386">
    <property type="term" value="F:potassium:proton antiporter activity"/>
    <property type="evidence" value="ECO:0007669"/>
    <property type="project" value="TreeGrafter"/>
</dbReference>
<dbReference type="WBParaSite" id="nRc.2.0.1.t44272-RA">
    <property type="protein sequence ID" value="nRc.2.0.1.t44272-RA"/>
    <property type="gene ID" value="nRc.2.0.1.g44272"/>
</dbReference>
<feature type="transmembrane region" description="Helical" evidence="10">
    <location>
        <begin position="62"/>
        <end position="82"/>
    </location>
</feature>
<evidence type="ECO:0000256" key="5">
    <source>
        <dbReference type="ARBA" id="ARBA00022989"/>
    </source>
</evidence>
<evidence type="ECO:0000256" key="4">
    <source>
        <dbReference type="ARBA" id="ARBA00022692"/>
    </source>
</evidence>
<feature type="transmembrane region" description="Helical" evidence="10">
    <location>
        <begin position="31"/>
        <end position="55"/>
    </location>
</feature>
<evidence type="ECO:0000259" key="11">
    <source>
        <dbReference type="Pfam" id="PF00999"/>
    </source>
</evidence>
<dbReference type="GO" id="GO:0051453">
    <property type="term" value="P:regulation of intracellular pH"/>
    <property type="evidence" value="ECO:0007669"/>
    <property type="project" value="TreeGrafter"/>
</dbReference>
<keyword evidence="5 10" id="KW-1133">Transmembrane helix</keyword>
<feature type="transmembrane region" description="Helical" evidence="10">
    <location>
        <begin position="196"/>
        <end position="218"/>
    </location>
</feature>
<feature type="transmembrane region" description="Helical" evidence="10">
    <location>
        <begin position="167"/>
        <end position="189"/>
    </location>
</feature>
<evidence type="ECO:0000313" key="13">
    <source>
        <dbReference type="WBParaSite" id="nRc.2.0.1.t44272-RA"/>
    </source>
</evidence>
<keyword evidence="6" id="KW-0915">Sodium</keyword>
<evidence type="ECO:0000313" key="12">
    <source>
        <dbReference type="Proteomes" id="UP000887565"/>
    </source>
</evidence>
<organism evidence="12 13">
    <name type="scientific">Romanomermis culicivorax</name>
    <name type="common">Nematode worm</name>
    <dbReference type="NCBI Taxonomy" id="13658"/>
    <lineage>
        <taxon>Eukaryota</taxon>
        <taxon>Metazoa</taxon>
        <taxon>Ecdysozoa</taxon>
        <taxon>Nematoda</taxon>
        <taxon>Enoplea</taxon>
        <taxon>Dorylaimia</taxon>
        <taxon>Mermithida</taxon>
        <taxon>Mermithoidea</taxon>
        <taxon>Mermithidae</taxon>
        <taxon>Romanomermis</taxon>
    </lineage>
</organism>
<comment type="subcellular location">
    <subcellularLocation>
        <location evidence="1">Cell membrane</location>
        <topology evidence="1">Multi-pass membrane protein</topology>
    </subcellularLocation>
</comment>
<evidence type="ECO:0000256" key="8">
    <source>
        <dbReference type="ARBA" id="ARBA00023136"/>
    </source>
</evidence>
<feature type="transmembrane region" description="Helical" evidence="10">
    <location>
        <begin position="131"/>
        <end position="147"/>
    </location>
</feature>
<dbReference type="PANTHER" id="PTHR10110:SF86">
    <property type="entry name" value="SODIUM_HYDROGEN EXCHANGER 7"/>
    <property type="match status" value="1"/>
</dbReference>
<evidence type="ECO:0000256" key="2">
    <source>
        <dbReference type="ARBA" id="ARBA00022448"/>
    </source>
</evidence>
<keyword evidence="9" id="KW-0739">Sodium transport</keyword>
<protein>
    <submittedName>
        <fullName evidence="13">Cation/H+ exchanger domain-containing protein</fullName>
    </submittedName>
</protein>
<dbReference type="InterPro" id="IPR018422">
    <property type="entry name" value="Cation/H_exchanger_CPA1"/>
</dbReference>
<keyword evidence="3" id="KW-1003">Cell membrane</keyword>
<dbReference type="PANTHER" id="PTHR10110">
    <property type="entry name" value="SODIUM/HYDROGEN EXCHANGER"/>
    <property type="match status" value="1"/>
</dbReference>
<proteinExistence type="predicted"/>
<sequence length="331" mass="37501">MLALLPILIFDSAFNIKYFEFKKHFPEIMALALPCFVVGFAILGVVLYYSIVIVVGYDKWTLFVCLMYSAMISATDPVAVVMLLSKLNVPHRLRLLLEGESLLNDGMALILYSIADALVRDQLGQPGPHGLLLTIVYLLLHSIYFKMRLGTHRNAFADEKPVIWFFPWSYTVMLTWSGLRGSIALLLAIRTNDEDLFGQIAPLACGCVAFTVLVTNFYHTFTATATATILNLTQLSQTKKKRIKLLIKDINAFVKSVRDTYVNAQMGFWNEVLWSKVEQLSTMEHESEEVQSPTVGDKNPRIFSLLNYAFRKLPIYSVESPTIADRRRQKS</sequence>
<name>A0A915KZL4_ROMCU</name>